<dbReference type="AlphaFoldDB" id="A0A8J6C703"/>
<dbReference type="InterPro" id="IPR042856">
    <property type="entry name" value="RSP14"/>
</dbReference>
<dbReference type="SUPFAM" id="SSF48371">
    <property type="entry name" value="ARM repeat"/>
    <property type="match status" value="1"/>
</dbReference>
<feature type="repeat" description="ARM" evidence="1">
    <location>
        <begin position="132"/>
        <end position="159"/>
    </location>
</feature>
<evidence type="ECO:0000256" key="2">
    <source>
        <dbReference type="SAM" id="MobiDB-lite"/>
    </source>
</evidence>
<evidence type="ECO:0000313" key="3">
    <source>
        <dbReference type="EMBL" id="KAG8460566.1"/>
    </source>
</evidence>
<dbReference type="Pfam" id="PF00612">
    <property type="entry name" value="IQ"/>
    <property type="match status" value="1"/>
</dbReference>
<dbReference type="EMBL" id="JAGTXO010000031">
    <property type="protein sequence ID" value="KAG8460566.1"/>
    <property type="molecule type" value="Genomic_DNA"/>
</dbReference>
<feature type="region of interest" description="Disordered" evidence="2">
    <location>
        <begin position="344"/>
        <end position="368"/>
    </location>
</feature>
<evidence type="ECO:0000256" key="1">
    <source>
        <dbReference type="PROSITE-ProRule" id="PRU00259"/>
    </source>
</evidence>
<name>A0A8J6C703_DIALT</name>
<keyword evidence="4" id="KW-1185">Reference proteome</keyword>
<feature type="compositionally biased region" description="Gly residues" evidence="2">
    <location>
        <begin position="239"/>
        <end position="248"/>
    </location>
</feature>
<reference evidence="3" key="1">
    <citation type="submission" date="2021-05" db="EMBL/GenBank/DDBJ databases">
        <title>The genome of the haptophyte Pavlova lutheri (Diacronema luteri, Pavlovales) - a model for lipid biosynthesis in eukaryotic algae.</title>
        <authorList>
            <person name="Hulatt C.J."/>
            <person name="Posewitz M.C."/>
        </authorList>
    </citation>
    <scope>NUCLEOTIDE SEQUENCE</scope>
    <source>
        <strain evidence="3">NIVA-4/92</strain>
    </source>
</reference>
<dbReference type="PANTHER" id="PTHR15599">
    <property type="entry name" value="RTDR1"/>
    <property type="match status" value="1"/>
</dbReference>
<dbReference type="Pfam" id="PF00514">
    <property type="entry name" value="Arm"/>
    <property type="match status" value="1"/>
</dbReference>
<dbReference type="SMART" id="SM00185">
    <property type="entry name" value="ARM"/>
    <property type="match status" value="3"/>
</dbReference>
<gene>
    <name evidence="3" type="ORF">KFE25_011341</name>
</gene>
<sequence>MADGADDADVQRLLDQVWSSDPATRLRAAATLSRIAAKASDMVLEEMSAAAPIFIELLTEDEPALRAYTACIIANVAFLEIGQGRVLEAGGVPLVVRLLKHKDRKVALHSTAAVQNLTYKSAECCAAVLQEGGEKVLNKLLRHKSDDIQQFAAGALANLQLYRRNLEHTLQRNAHRQGASGLALDQRALAARDRAATLIQAAARGRLARLRYVGAFRRQHAHGGAASRRPQSRARGAHAAGGAGGNGFGRRQVDGGDMIGANKYDTFRVKDVRTQLDVLPPSLPPIGSLSGGRGGVGLIAAVPLQLPGPKGQARKLAPLQAIKQPPSIDPISLVGGLQGPPARGNLPGVVAPQPHGRPVGNALPVLRP</sequence>
<feature type="region of interest" description="Disordered" evidence="2">
    <location>
        <begin position="219"/>
        <end position="251"/>
    </location>
</feature>
<dbReference type="PROSITE" id="PS50176">
    <property type="entry name" value="ARM_REPEAT"/>
    <property type="match status" value="2"/>
</dbReference>
<dbReference type="PROSITE" id="PS50096">
    <property type="entry name" value="IQ"/>
    <property type="match status" value="1"/>
</dbReference>
<dbReference type="InterPro" id="IPR016024">
    <property type="entry name" value="ARM-type_fold"/>
</dbReference>
<comment type="caution">
    <text evidence="3">The sequence shown here is derived from an EMBL/GenBank/DDBJ whole genome shotgun (WGS) entry which is preliminary data.</text>
</comment>
<dbReference type="OrthoDB" id="7537227at2759"/>
<organism evidence="3 4">
    <name type="scientific">Diacronema lutheri</name>
    <name type="common">Unicellular marine alga</name>
    <name type="synonym">Monochrysis lutheri</name>
    <dbReference type="NCBI Taxonomy" id="2081491"/>
    <lineage>
        <taxon>Eukaryota</taxon>
        <taxon>Haptista</taxon>
        <taxon>Haptophyta</taxon>
        <taxon>Pavlovophyceae</taxon>
        <taxon>Pavlovales</taxon>
        <taxon>Pavlovaceae</taxon>
        <taxon>Diacronema</taxon>
    </lineage>
</organism>
<accession>A0A8J6C703</accession>
<dbReference type="SMART" id="SM00015">
    <property type="entry name" value="IQ"/>
    <property type="match status" value="1"/>
</dbReference>
<proteinExistence type="predicted"/>
<feature type="repeat" description="ARM" evidence="1">
    <location>
        <begin position="90"/>
        <end position="132"/>
    </location>
</feature>
<protein>
    <submittedName>
        <fullName evidence="3">Uncharacterized protein</fullName>
    </submittedName>
</protein>
<dbReference type="InterPro" id="IPR000225">
    <property type="entry name" value="Armadillo"/>
</dbReference>
<evidence type="ECO:0000313" key="4">
    <source>
        <dbReference type="Proteomes" id="UP000751190"/>
    </source>
</evidence>
<dbReference type="Proteomes" id="UP000751190">
    <property type="component" value="Unassembled WGS sequence"/>
</dbReference>
<dbReference type="PANTHER" id="PTHR15599:SF1">
    <property type="entry name" value="RADIAL SPOKE HEAD 14 HOMOLOG"/>
    <property type="match status" value="1"/>
</dbReference>
<dbReference type="Gene3D" id="1.25.10.10">
    <property type="entry name" value="Leucine-rich Repeat Variant"/>
    <property type="match status" value="1"/>
</dbReference>
<dbReference type="InterPro" id="IPR011989">
    <property type="entry name" value="ARM-like"/>
</dbReference>
<dbReference type="InterPro" id="IPR000048">
    <property type="entry name" value="IQ_motif_EF-hand-BS"/>
</dbReference>